<evidence type="ECO:0000256" key="1">
    <source>
        <dbReference type="ARBA" id="ARBA00004123"/>
    </source>
</evidence>
<dbReference type="RefSeq" id="XP_008805146.2">
    <property type="nucleotide sequence ID" value="XM_008806924.4"/>
</dbReference>
<keyword evidence="3" id="KW-0238">DNA-binding</keyword>
<dbReference type="GO" id="GO:0043565">
    <property type="term" value="F:sequence-specific DNA binding"/>
    <property type="evidence" value="ECO:0007669"/>
    <property type="project" value="TreeGrafter"/>
</dbReference>
<dbReference type="PANTHER" id="PTHR31072">
    <property type="entry name" value="TRANSCRIPTION FACTOR TCP4-RELATED"/>
    <property type="match status" value="1"/>
</dbReference>
<evidence type="ECO:0000259" key="7">
    <source>
        <dbReference type="PROSITE" id="PS51369"/>
    </source>
</evidence>
<keyword evidence="5" id="KW-0539">Nucleus</keyword>
<dbReference type="GO" id="GO:0003700">
    <property type="term" value="F:DNA-binding transcription factor activity"/>
    <property type="evidence" value="ECO:0007669"/>
    <property type="project" value="InterPro"/>
</dbReference>
<evidence type="ECO:0000256" key="4">
    <source>
        <dbReference type="ARBA" id="ARBA00023163"/>
    </source>
</evidence>
<dbReference type="Proteomes" id="UP000228380">
    <property type="component" value="Chromosome 4"/>
</dbReference>
<gene>
    <name evidence="9" type="primary">LOC103718215</name>
</gene>
<dbReference type="PROSITE" id="PS51369">
    <property type="entry name" value="TCP"/>
    <property type="match status" value="1"/>
</dbReference>
<name>A0A8B7CS46_PHODC</name>
<evidence type="ECO:0000313" key="8">
    <source>
        <dbReference type="Proteomes" id="UP000228380"/>
    </source>
</evidence>
<dbReference type="OrthoDB" id="1927134at2759"/>
<proteinExistence type="predicted"/>
<dbReference type="GO" id="GO:0005634">
    <property type="term" value="C:nucleus"/>
    <property type="evidence" value="ECO:0007669"/>
    <property type="project" value="UniProtKB-SubCell"/>
</dbReference>
<dbReference type="Pfam" id="PF03634">
    <property type="entry name" value="TCP"/>
    <property type="match status" value="1"/>
</dbReference>
<feature type="domain" description="TCP" evidence="7">
    <location>
        <begin position="46"/>
        <end position="104"/>
    </location>
</feature>
<comment type="subcellular location">
    <subcellularLocation>
        <location evidence="1">Nucleus</location>
    </subcellularLocation>
</comment>
<evidence type="ECO:0000256" key="6">
    <source>
        <dbReference type="SAM" id="MobiDB-lite"/>
    </source>
</evidence>
<feature type="compositionally biased region" description="Polar residues" evidence="6">
    <location>
        <begin position="319"/>
        <end position="334"/>
    </location>
</feature>
<dbReference type="InterPro" id="IPR005333">
    <property type="entry name" value="Transcription_factor_TCP"/>
</dbReference>
<evidence type="ECO:0000256" key="3">
    <source>
        <dbReference type="ARBA" id="ARBA00023125"/>
    </source>
</evidence>
<keyword evidence="2" id="KW-0805">Transcription regulation</keyword>
<dbReference type="GeneID" id="103718215"/>
<feature type="region of interest" description="Disordered" evidence="6">
    <location>
        <begin position="319"/>
        <end position="359"/>
    </location>
</feature>
<keyword evidence="8" id="KW-1185">Reference proteome</keyword>
<dbReference type="KEGG" id="pda:103718215"/>
<dbReference type="AlphaFoldDB" id="A0A8B7CS46"/>
<evidence type="ECO:0000256" key="2">
    <source>
        <dbReference type="ARBA" id="ARBA00023015"/>
    </source>
</evidence>
<evidence type="ECO:0000256" key="5">
    <source>
        <dbReference type="ARBA" id="ARBA00023242"/>
    </source>
</evidence>
<protein>
    <submittedName>
        <fullName evidence="9">Transcription factor TCP5-like</fullName>
    </submittedName>
</protein>
<sequence>MIRDPQEKQLPAKQGGATNDKARTSMGLWSGLTDPRIVRVSRAFGGKDRHSKVSTIRGLRDRRVRLSVPTAIQLYDLQDRLGLNQPSKAVDWLLDAARHEIDKLPPLQMPPGNFIQFQQALQMSHEATPRQAPSCPSGVDNLEYPAANGARPLSLFSSKANQDVFGNEVVAEDLATLSKSNLCHSDVLQKSKQKEATRESGIDQKGNAIEGNEMEHDPGIHCAQVSANDLLSRTHHSPLDLLTNAMQYTCYHQWESADAYNVSHLGIHSSPVEGQPTSHPSSLPSVPAPQLVFGPPGAMPSVFDFDQKQFGHFQAISSASENTPLNPSRTSLHSGNPAVRPFQSNLASKFRHAENQNKR</sequence>
<reference evidence="9" key="2">
    <citation type="submission" date="2025-08" db="UniProtKB">
        <authorList>
            <consortium name="RefSeq"/>
        </authorList>
    </citation>
    <scope>IDENTIFICATION</scope>
    <source>
        <tissue evidence="9">Young leaves</tissue>
    </source>
</reference>
<feature type="region of interest" description="Disordered" evidence="6">
    <location>
        <begin position="1"/>
        <end position="28"/>
    </location>
</feature>
<accession>A0A8B7CS46</accession>
<dbReference type="PANTHER" id="PTHR31072:SF147">
    <property type="entry name" value="TRANSCRIPTION FACTOR TCP13"/>
    <property type="match status" value="1"/>
</dbReference>
<dbReference type="InterPro" id="IPR017887">
    <property type="entry name" value="TF_TCP_subgr"/>
</dbReference>
<evidence type="ECO:0000313" key="9">
    <source>
        <dbReference type="RefSeq" id="XP_008805146.2"/>
    </source>
</evidence>
<keyword evidence="4" id="KW-0804">Transcription</keyword>
<reference evidence="8" key="1">
    <citation type="journal article" date="2019" name="Nat. Commun.">
        <title>Genome-wide association mapping of date palm fruit traits.</title>
        <authorList>
            <person name="Hazzouri K.M."/>
            <person name="Gros-Balthazard M."/>
            <person name="Flowers J.M."/>
            <person name="Copetti D."/>
            <person name="Lemansour A."/>
            <person name="Lebrun M."/>
            <person name="Masmoudi K."/>
            <person name="Ferrand S."/>
            <person name="Dhar M.I."/>
            <person name="Fresquez Z.A."/>
            <person name="Rosas U."/>
            <person name="Zhang J."/>
            <person name="Talag J."/>
            <person name="Lee S."/>
            <person name="Kudrna D."/>
            <person name="Powell R.F."/>
            <person name="Leitch I.J."/>
            <person name="Krueger R.R."/>
            <person name="Wing R.A."/>
            <person name="Amiri K.M.A."/>
            <person name="Purugganan M.D."/>
        </authorList>
    </citation>
    <scope>NUCLEOTIDE SEQUENCE [LARGE SCALE GENOMIC DNA]</scope>
    <source>
        <strain evidence="8">cv. Khalas</strain>
    </source>
</reference>
<organism evidence="8 9">
    <name type="scientific">Phoenix dactylifera</name>
    <name type="common">Date palm</name>
    <dbReference type="NCBI Taxonomy" id="42345"/>
    <lineage>
        <taxon>Eukaryota</taxon>
        <taxon>Viridiplantae</taxon>
        <taxon>Streptophyta</taxon>
        <taxon>Embryophyta</taxon>
        <taxon>Tracheophyta</taxon>
        <taxon>Spermatophyta</taxon>
        <taxon>Magnoliopsida</taxon>
        <taxon>Liliopsida</taxon>
        <taxon>Arecaceae</taxon>
        <taxon>Coryphoideae</taxon>
        <taxon>Phoeniceae</taxon>
        <taxon>Phoenix</taxon>
    </lineage>
</organism>